<name>A0A242W7U6_BACTU</name>
<reference evidence="2 3" key="1">
    <citation type="submission" date="2016-10" db="EMBL/GenBank/DDBJ databases">
        <title>Comparative genomics of Bacillus thuringiensis reveals a path to pathogens against multiple invertebrate hosts.</title>
        <authorList>
            <person name="Zheng J."/>
            <person name="Gao Q."/>
            <person name="Liu H."/>
            <person name="Peng D."/>
            <person name="Ruan L."/>
            <person name="Sun M."/>
        </authorList>
    </citation>
    <scope>NUCLEOTIDE SEQUENCE [LARGE SCALE GENOMIC DNA]</scope>
    <source>
        <strain evidence="2">BGSC 4AC1</strain>
    </source>
</reference>
<feature type="transmembrane region" description="Helical" evidence="1">
    <location>
        <begin position="32"/>
        <end position="53"/>
    </location>
</feature>
<dbReference type="EMBL" id="NFCF01000076">
    <property type="protein sequence ID" value="OTW47101.1"/>
    <property type="molecule type" value="Genomic_DNA"/>
</dbReference>
<evidence type="ECO:0000313" key="3">
    <source>
        <dbReference type="Proteomes" id="UP000195152"/>
    </source>
</evidence>
<dbReference type="AlphaFoldDB" id="A0A242W7U6"/>
<dbReference type="Proteomes" id="UP000195152">
    <property type="component" value="Unassembled WGS sequence"/>
</dbReference>
<keyword evidence="1" id="KW-1133">Transmembrane helix</keyword>
<keyword evidence="1" id="KW-0812">Transmembrane</keyword>
<gene>
    <name evidence="2" type="ORF">BK699_18175</name>
</gene>
<proteinExistence type="predicted"/>
<protein>
    <submittedName>
        <fullName evidence="2">Uncharacterized protein</fullName>
    </submittedName>
</protein>
<dbReference type="RefSeq" id="WP_001113126.1">
    <property type="nucleotide sequence ID" value="NZ_NFCF01000076.1"/>
</dbReference>
<evidence type="ECO:0000256" key="1">
    <source>
        <dbReference type="SAM" id="Phobius"/>
    </source>
</evidence>
<feature type="transmembrane region" description="Helical" evidence="1">
    <location>
        <begin position="6"/>
        <end position="25"/>
    </location>
</feature>
<accession>A0A242W7U6</accession>
<organism evidence="2 3">
    <name type="scientific">Bacillus thuringiensis serovar mexicanensis</name>
    <dbReference type="NCBI Taxonomy" id="180868"/>
    <lineage>
        <taxon>Bacteria</taxon>
        <taxon>Bacillati</taxon>
        <taxon>Bacillota</taxon>
        <taxon>Bacilli</taxon>
        <taxon>Bacillales</taxon>
        <taxon>Bacillaceae</taxon>
        <taxon>Bacillus</taxon>
        <taxon>Bacillus cereus group</taxon>
    </lineage>
</organism>
<evidence type="ECO:0000313" key="2">
    <source>
        <dbReference type="EMBL" id="OTW47101.1"/>
    </source>
</evidence>
<keyword evidence="1" id="KW-0472">Membrane</keyword>
<sequence>MPDMIRIILFILVAISAIFSLIKEFKKTEKKVFWILIECLILFWMIWLISSILI</sequence>
<comment type="caution">
    <text evidence="2">The sequence shown here is derived from an EMBL/GenBank/DDBJ whole genome shotgun (WGS) entry which is preliminary data.</text>
</comment>